<organism evidence="2 3">
    <name type="scientific">Henriciella algicola</name>
    <dbReference type="NCBI Taxonomy" id="1608422"/>
    <lineage>
        <taxon>Bacteria</taxon>
        <taxon>Pseudomonadati</taxon>
        <taxon>Pseudomonadota</taxon>
        <taxon>Alphaproteobacteria</taxon>
        <taxon>Hyphomonadales</taxon>
        <taxon>Hyphomonadaceae</taxon>
        <taxon>Henriciella</taxon>
    </lineage>
</organism>
<sequence>MSGARAPDLQEKAMTRSGSNTKNAILLGGIIMLVAACGGDRAQPEATNEFKKSVEEPSPQVQQVADRDPQALEIRTMHAPDTDAYCTFTQAAHTFVYDDPATWRFVFLSEPAGETPSARIKINDEELAFQRADRTTDDEGLQTWRFRSEDRRILVEMKLKEAESGPENTDYTGTMAIIEPTTTERMRIKGSCGV</sequence>
<proteinExistence type="predicted"/>
<protein>
    <submittedName>
        <fullName evidence="2">Uncharacterized protein</fullName>
    </submittedName>
</protein>
<evidence type="ECO:0000256" key="1">
    <source>
        <dbReference type="SAM" id="MobiDB-lite"/>
    </source>
</evidence>
<gene>
    <name evidence="2" type="ORF">D1222_01335</name>
</gene>
<accession>A0A399RJU6</accession>
<keyword evidence="3" id="KW-1185">Reference proteome</keyword>
<evidence type="ECO:0000313" key="2">
    <source>
        <dbReference type="EMBL" id="RIJ30941.1"/>
    </source>
</evidence>
<dbReference type="EMBL" id="QWGA01000003">
    <property type="protein sequence ID" value="RIJ30941.1"/>
    <property type="molecule type" value="Genomic_DNA"/>
</dbReference>
<dbReference type="AlphaFoldDB" id="A0A399RJU6"/>
<dbReference type="Proteomes" id="UP000265845">
    <property type="component" value="Unassembled WGS sequence"/>
</dbReference>
<reference evidence="2 3" key="1">
    <citation type="submission" date="2018-08" db="EMBL/GenBank/DDBJ databases">
        <title>Henriciella mobilis sp. nov., isolated from seawater.</title>
        <authorList>
            <person name="Cheng H."/>
            <person name="Wu Y.-H."/>
            <person name="Xu X.-W."/>
            <person name="Guo L.-L."/>
        </authorList>
    </citation>
    <scope>NUCLEOTIDE SEQUENCE [LARGE SCALE GENOMIC DNA]</scope>
    <source>
        <strain evidence="2 3">CCUG67844</strain>
    </source>
</reference>
<feature type="region of interest" description="Disordered" evidence="1">
    <location>
        <begin position="46"/>
        <end position="65"/>
    </location>
</feature>
<name>A0A399RJU6_9PROT</name>
<evidence type="ECO:0000313" key="3">
    <source>
        <dbReference type="Proteomes" id="UP000265845"/>
    </source>
</evidence>
<comment type="caution">
    <text evidence="2">The sequence shown here is derived from an EMBL/GenBank/DDBJ whole genome shotgun (WGS) entry which is preliminary data.</text>
</comment>